<protein>
    <submittedName>
        <fullName evidence="1">Phage portal protein</fullName>
    </submittedName>
</protein>
<dbReference type="EMBL" id="CP103300">
    <property type="protein sequence ID" value="UYM16257.1"/>
    <property type="molecule type" value="Genomic_DNA"/>
</dbReference>
<dbReference type="InterPro" id="IPR006429">
    <property type="entry name" value="Phage_lambda_portal"/>
</dbReference>
<name>A0ABY6GU07_9GAMM</name>
<evidence type="ECO:0000313" key="2">
    <source>
        <dbReference type="Proteomes" id="UP001163255"/>
    </source>
</evidence>
<dbReference type="RefSeq" id="WP_262598559.1">
    <property type="nucleotide sequence ID" value="NZ_CP103300.1"/>
</dbReference>
<sequence>MKLIRQLMRQQLMAVATGIGLPFELLTGDMKGVSDRALRLIINEFRRRIQQIQHNQIVFQLCRPVWQRWMDLAVVSGALTVPDYAFNIEP</sequence>
<reference evidence="1" key="1">
    <citation type="submission" date="2022-10" db="EMBL/GenBank/DDBJ databases">
        <title>Completed Genome Sequence of two octocoral isolated bacterium, Endozoicomonas euniceicola EF212T and Endozoicomonas gorgoniicola PS125T.</title>
        <authorList>
            <person name="Chiou Y.-J."/>
            <person name="Chen Y.-H."/>
        </authorList>
    </citation>
    <scope>NUCLEOTIDE SEQUENCE</scope>
    <source>
        <strain evidence="1">EF212</strain>
    </source>
</reference>
<gene>
    <name evidence="1" type="ORF">NX720_26255</name>
</gene>
<organism evidence="1 2">
    <name type="scientific">Endozoicomonas euniceicola</name>
    <dbReference type="NCBI Taxonomy" id="1234143"/>
    <lineage>
        <taxon>Bacteria</taxon>
        <taxon>Pseudomonadati</taxon>
        <taxon>Pseudomonadota</taxon>
        <taxon>Gammaproteobacteria</taxon>
        <taxon>Oceanospirillales</taxon>
        <taxon>Endozoicomonadaceae</taxon>
        <taxon>Endozoicomonas</taxon>
    </lineage>
</organism>
<evidence type="ECO:0000313" key="1">
    <source>
        <dbReference type="EMBL" id="UYM16257.1"/>
    </source>
</evidence>
<proteinExistence type="predicted"/>
<dbReference type="Proteomes" id="UP001163255">
    <property type="component" value="Chromosome"/>
</dbReference>
<keyword evidence="2" id="KW-1185">Reference proteome</keyword>
<dbReference type="Pfam" id="PF05136">
    <property type="entry name" value="Phage_portal_2"/>
    <property type="match status" value="1"/>
</dbReference>
<accession>A0ABY6GU07</accession>